<name>A0A1F6DKM3_9BACT</name>
<comment type="caution">
    <text evidence="1">The sequence shown here is derived from an EMBL/GenBank/DDBJ whole genome shotgun (WGS) entry which is preliminary data.</text>
</comment>
<accession>A0A1F6DKM3</accession>
<dbReference type="AlphaFoldDB" id="A0A1F6DKM3"/>
<sequence length="140" mass="16574">MKEVAGQAWEVRSKQRKGLLDEIKQRIRNEVNIIGFDLYFMLHHELEWELFQRNETDYSVFLKVYPEVRAQAHLIFTDTFFKVRRFQRSEEEGNSILADLFAWTSSEMVTTYHEALRAQARENPMLVYGVGKSTDLVPIE</sequence>
<dbReference type="EMBL" id="MFLI01000016">
    <property type="protein sequence ID" value="OGG61953.1"/>
    <property type="molecule type" value="Genomic_DNA"/>
</dbReference>
<organism evidence="1 2">
    <name type="scientific">Candidatus Kaiserbacteria bacterium RIFCSPHIGHO2_02_FULL_54_22</name>
    <dbReference type="NCBI Taxonomy" id="1798495"/>
    <lineage>
        <taxon>Bacteria</taxon>
        <taxon>Candidatus Kaiseribacteriota</taxon>
    </lineage>
</organism>
<protein>
    <submittedName>
        <fullName evidence="1">Uncharacterized protein</fullName>
    </submittedName>
</protein>
<dbReference type="Proteomes" id="UP000178532">
    <property type="component" value="Unassembled WGS sequence"/>
</dbReference>
<proteinExistence type="predicted"/>
<evidence type="ECO:0000313" key="2">
    <source>
        <dbReference type="Proteomes" id="UP000178532"/>
    </source>
</evidence>
<reference evidence="1 2" key="1">
    <citation type="journal article" date="2016" name="Nat. Commun.">
        <title>Thousands of microbial genomes shed light on interconnected biogeochemical processes in an aquifer system.</title>
        <authorList>
            <person name="Anantharaman K."/>
            <person name="Brown C.T."/>
            <person name="Hug L.A."/>
            <person name="Sharon I."/>
            <person name="Castelle C.J."/>
            <person name="Probst A.J."/>
            <person name="Thomas B.C."/>
            <person name="Singh A."/>
            <person name="Wilkins M.J."/>
            <person name="Karaoz U."/>
            <person name="Brodie E.L."/>
            <person name="Williams K.H."/>
            <person name="Hubbard S.S."/>
            <person name="Banfield J.F."/>
        </authorList>
    </citation>
    <scope>NUCLEOTIDE SEQUENCE [LARGE SCALE GENOMIC DNA]</scope>
</reference>
<evidence type="ECO:0000313" key="1">
    <source>
        <dbReference type="EMBL" id="OGG61953.1"/>
    </source>
</evidence>
<gene>
    <name evidence="1" type="ORF">A3C19_00080</name>
</gene>